<dbReference type="PANTHER" id="PTHR42686:SF1">
    <property type="entry name" value="GH17980P-RELATED"/>
    <property type="match status" value="1"/>
</dbReference>
<reference evidence="2 3" key="1">
    <citation type="submission" date="2020-09" db="EMBL/GenBank/DDBJ databases">
        <title>Novel species of Mucilaginibacter isolated from a glacier on the Tibetan Plateau.</title>
        <authorList>
            <person name="Liu Q."/>
            <person name="Xin Y.-H."/>
        </authorList>
    </citation>
    <scope>NUCLEOTIDE SEQUENCE [LARGE SCALE GENOMIC DNA]</scope>
    <source>
        <strain evidence="2 3">ZT4R22</strain>
    </source>
</reference>
<organism evidence="2 3">
    <name type="scientific">Mucilaginibacter pankratovii</name>
    <dbReference type="NCBI Taxonomy" id="2772110"/>
    <lineage>
        <taxon>Bacteria</taxon>
        <taxon>Pseudomonadati</taxon>
        <taxon>Bacteroidota</taxon>
        <taxon>Sphingobacteriia</taxon>
        <taxon>Sphingobacteriales</taxon>
        <taxon>Sphingobacteriaceae</taxon>
        <taxon>Mucilaginibacter</taxon>
    </lineage>
</organism>
<dbReference type="Gene3D" id="3.20.20.100">
    <property type="entry name" value="NADP-dependent oxidoreductase domain"/>
    <property type="match status" value="1"/>
</dbReference>
<proteinExistence type="predicted"/>
<name>A0ABR7WP66_9SPHI</name>
<dbReference type="SUPFAM" id="SSF51430">
    <property type="entry name" value="NAD(P)-linked oxidoreductase"/>
    <property type="match status" value="1"/>
</dbReference>
<sequence>MTGFNLPEVIFGTSGLGNLYVALEDSVKLAIVEESIASSAKPVVFDTAGKYGAGLSLECLGKCLKQSGVAPKDVLISNKLGWLRTELKTEEPTFEPGVWKGLKYDAVQNISYEGILQCYKQGNQLLNGYSASLVSVHDPDEYLLAAADDDDRAKRYLDILDAYRALADLKQKGEVKAIGVGAKDWKVIQKITKDVELDWVMIANSMTIHSHPPELIRFMEELEARGITIINSAVFNAGFLTGGDFYNYRPIDLKTDEGKGLIAWRDCFNAICNNFGIKPAVACVQFALSAPGVTSIALNTTDPARVKQNVAMAATVIPMEFWRKLSAEGLISVDYLPLIINRSYKQKHYLHS</sequence>
<keyword evidence="3" id="KW-1185">Reference proteome</keyword>
<protein>
    <submittedName>
        <fullName evidence="2">Aldo/keto reductase</fullName>
    </submittedName>
</protein>
<dbReference type="CDD" id="cd19152">
    <property type="entry name" value="AKR_AKR15A"/>
    <property type="match status" value="1"/>
</dbReference>
<comment type="caution">
    <text evidence="2">The sequence shown here is derived from an EMBL/GenBank/DDBJ whole genome shotgun (WGS) entry which is preliminary data.</text>
</comment>
<evidence type="ECO:0000259" key="1">
    <source>
        <dbReference type="Pfam" id="PF00248"/>
    </source>
</evidence>
<accession>A0ABR7WP66</accession>
<dbReference type="PANTHER" id="PTHR42686">
    <property type="entry name" value="GH17980P-RELATED"/>
    <property type="match status" value="1"/>
</dbReference>
<dbReference type="Pfam" id="PF00248">
    <property type="entry name" value="Aldo_ket_red"/>
    <property type="match status" value="1"/>
</dbReference>
<feature type="domain" description="NADP-dependent oxidoreductase" evidence="1">
    <location>
        <begin position="9"/>
        <end position="325"/>
    </location>
</feature>
<gene>
    <name evidence="2" type="ORF">IDJ77_04955</name>
</gene>
<dbReference type="EMBL" id="JACWMY010000002">
    <property type="protein sequence ID" value="MBD1363154.1"/>
    <property type="molecule type" value="Genomic_DNA"/>
</dbReference>
<evidence type="ECO:0000313" key="2">
    <source>
        <dbReference type="EMBL" id="MBD1363154.1"/>
    </source>
</evidence>
<dbReference type="InterPro" id="IPR023210">
    <property type="entry name" value="NADP_OxRdtase_dom"/>
</dbReference>
<dbReference type="RefSeq" id="WP_191187819.1">
    <property type="nucleotide sequence ID" value="NZ_JACWMY010000002.1"/>
</dbReference>
<evidence type="ECO:0000313" key="3">
    <source>
        <dbReference type="Proteomes" id="UP000606600"/>
    </source>
</evidence>
<dbReference type="InterPro" id="IPR020471">
    <property type="entry name" value="AKR"/>
</dbReference>
<dbReference type="Proteomes" id="UP000606600">
    <property type="component" value="Unassembled WGS sequence"/>
</dbReference>
<dbReference type="InterPro" id="IPR036812">
    <property type="entry name" value="NAD(P)_OxRdtase_dom_sf"/>
</dbReference>